<gene>
    <name evidence="3" type="ORF">H0B56_01195</name>
</gene>
<evidence type="ECO:0000313" key="4">
    <source>
        <dbReference type="Proteomes" id="UP000582974"/>
    </source>
</evidence>
<dbReference type="Proteomes" id="UP000582974">
    <property type="component" value="Unassembled WGS sequence"/>
</dbReference>
<dbReference type="EMBL" id="JACCKD010000001">
    <property type="protein sequence ID" value="MBA0124153.1"/>
    <property type="molecule type" value="Genomic_DNA"/>
</dbReference>
<dbReference type="Gene3D" id="1.10.510.10">
    <property type="entry name" value="Transferase(Phosphotransferase) domain 1"/>
    <property type="match status" value="1"/>
</dbReference>
<dbReference type="InterPro" id="IPR000719">
    <property type="entry name" value="Prot_kinase_dom"/>
</dbReference>
<dbReference type="GO" id="GO:0004672">
    <property type="term" value="F:protein kinase activity"/>
    <property type="evidence" value="ECO:0007669"/>
    <property type="project" value="InterPro"/>
</dbReference>
<feature type="domain" description="Protein kinase" evidence="2">
    <location>
        <begin position="135"/>
        <end position="456"/>
    </location>
</feature>
<dbReference type="Pfam" id="PF03109">
    <property type="entry name" value="ABC1"/>
    <property type="match status" value="1"/>
</dbReference>
<reference evidence="3 4" key="1">
    <citation type="submission" date="2020-07" db="EMBL/GenBank/DDBJ databases">
        <title>Genome of Haloechinothrix sp.</title>
        <authorList>
            <person name="Tang S.-K."/>
            <person name="Yang L."/>
            <person name="Zhu W.-Y."/>
        </authorList>
    </citation>
    <scope>NUCLEOTIDE SEQUENCE [LARGE SCALE GENOMIC DNA]</scope>
    <source>
        <strain evidence="3 4">YIM 98757</strain>
    </source>
</reference>
<evidence type="ECO:0000256" key="1">
    <source>
        <dbReference type="SAM" id="MobiDB-lite"/>
    </source>
</evidence>
<dbReference type="GO" id="GO:0005524">
    <property type="term" value="F:ATP binding"/>
    <property type="evidence" value="ECO:0007669"/>
    <property type="project" value="InterPro"/>
</dbReference>
<dbReference type="SUPFAM" id="SSF56112">
    <property type="entry name" value="Protein kinase-like (PK-like)"/>
    <property type="match status" value="1"/>
</dbReference>
<feature type="compositionally biased region" description="Low complexity" evidence="1">
    <location>
        <begin position="8"/>
        <end position="23"/>
    </location>
</feature>
<accession>A0A837ZZA5</accession>
<keyword evidence="3" id="KW-0418">Kinase</keyword>
<evidence type="ECO:0000313" key="3">
    <source>
        <dbReference type="EMBL" id="MBA0124153.1"/>
    </source>
</evidence>
<dbReference type="PANTHER" id="PTHR45890">
    <property type="entry name" value="AARF DOMAIN CONTAINING KINASE 2 (PREDICTED)"/>
    <property type="match status" value="1"/>
</dbReference>
<organism evidence="3 4">
    <name type="scientific">Haloechinothrix aidingensis</name>
    <dbReference type="NCBI Taxonomy" id="2752311"/>
    <lineage>
        <taxon>Bacteria</taxon>
        <taxon>Bacillati</taxon>
        <taxon>Actinomycetota</taxon>
        <taxon>Actinomycetes</taxon>
        <taxon>Pseudonocardiales</taxon>
        <taxon>Pseudonocardiaceae</taxon>
        <taxon>Haloechinothrix</taxon>
    </lineage>
</organism>
<dbReference type="CDD" id="cd05121">
    <property type="entry name" value="ABC1_ADCK3-like"/>
    <property type="match status" value="1"/>
</dbReference>
<evidence type="ECO:0000259" key="2">
    <source>
        <dbReference type="PROSITE" id="PS50011"/>
    </source>
</evidence>
<name>A0A837ZZA5_9PSEU</name>
<dbReference type="RefSeq" id="WP_180891051.1">
    <property type="nucleotide sequence ID" value="NZ_JACCKD010000001.1"/>
</dbReference>
<dbReference type="InterPro" id="IPR052402">
    <property type="entry name" value="ADCK_kinase"/>
</dbReference>
<comment type="caution">
    <text evidence="3">The sequence shown here is derived from an EMBL/GenBank/DDBJ whole genome shotgun (WGS) entry which is preliminary data.</text>
</comment>
<sequence>MAEPRENAGATGTTATAGGTPPPRAATLVVLRRLLQIAGVLARRTASGLSSACRARVRRGRTAGARSWLVGTIIELGPAFIKVAQMLSTRADLLPPHWCRALATLYDSGPPIPAEELEPVLARAFDPPIARELMARAAEPVASGSIACVYRTTLPDGADVAVKVRRPGIEDTLRVDMAIMRHAARLLAHLPPFRGVPVGQIIAQLTGAVYAQLDFVQERHNLALLRANLADHDSVRIPRVRDELCGDEVLVMEFIDDLRRRSPADMPEDERTQAVMRTLHAVYQMLFLDGLVHCDLHPGNLYLGPGSAVIVDAGFTVRLSQDAQDKFSSFFYYMSVGKGTACADVVLSTATSSPDTDTEGFRRDISALVAANTGVSAAEFDLVRFATQLFDIQRRYGLYADPQFVFPILSLLVLEGAVRDFAPRIDFQDEALPFLARAMISRTLSASRATERSARS</sequence>
<feature type="region of interest" description="Disordered" evidence="1">
    <location>
        <begin position="1"/>
        <end position="23"/>
    </location>
</feature>
<dbReference type="PROSITE" id="PS50011">
    <property type="entry name" value="PROTEIN_KINASE_DOM"/>
    <property type="match status" value="1"/>
</dbReference>
<keyword evidence="4" id="KW-1185">Reference proteome</keyword>
<protein>
    <submittedName>
        <fullName evidence="3">AarF/ABC1/UbiB kinase family protein</fullName>
    </submittedName>
</protein>
<dbReference type="PANTHER" id="PTHR45890:SF1">
    <property type="entry name" value="AARF DOMAIN CONTAINING KINASE 2"/>
    <property type="match status" value="1"/>
</dbReference>
<dbReference type="InterPro" id="IPR011009">
    <property type="entry name" value="Kinase-like_dom_sf"/>
</dbReference>
<proteinExistence type="predicted"/>
<dbReference type="AlphaFoldDB" id="A0A837ZZA5"/>
<keyword evidence="3" id="KW-0808">Transferase</keyword>
<dbReference type="InterPro" id="IPR004147">
    <property type="entry name" value="ABC1_dom"/>
</dbReference>